<comment type="caution">
    <text evidence="14">The sequence shown here is derived from an EMBL/GenBank/DDBJ whole genome shotgun (WGS) entry which is preliminary data.</text>
</comment>
<feature type="transmembrane region" description="Helical" evidence="12">
    <location>
        <begin position="186"/>
        <end position="207"/>
    </location>
</feature>
<evidence type="ECO:0000256" key="10">
    <source>
        <dbReference type="ARBA" id="ARBA00023136"/>
    </source>
</evidence>
<evidence type="ECO:0000256" key="4">
    <source>
        <dbReference type="ARBA" id="ARBA00022449"/>
    </source>
</evidence>
<evidence type="ECO:0000313" key="15">
    <source>
        <dbReference type="Proteomes" id="UP001201985"/>
    </source>
</evidence>
<evidence type="ECO:0000256" key="12">
    <source>
        <dbReference type="SAM" id="Phobius"/>
    </source>
</evidence>
<evidence type="ECO:0000256" key="6">
    <source>
        <dbReference type="ARBA" id="ARBA00022692"/>
    </source>
</evidence>
<dbReference type="Gene3D" id="3.40.50.720">
    <property type="entry name" value="NAD(P)-binding Rossmann-like Domain"/>
    <property type="match status" value="1"/>
</dbReference>
<dbReference type="InterPro" id="IPR006153">
    <property type="entry name" value="Cation/H_exchanger_TM"/>
</dbReference>
<evidence type="ECO:0000259" key="13">
    <source>
        <dbReference type="PROSITE" id="PS51201"/>
    </source>
</evidence>
<reference evidence="14 15" key="1">
    <citation type="submission" date="2022-03" db="EMBL/GenBank/DDBJ databases">
        <title>Complete genome analysis of Roseomonas KG 17.1 : a prolific producer of plant growth promoters.</title>
        <authorList>
            <person name="Saadouli I."/>
            <person name="Najjari A."/>
            <person name="Mosbah A."/>
            <person name="Ouzari H.I."/>
        </authorList>
    </citation>
    <scope>NUCLEOTIDE SEQUENCE [LARGE SCALE GENOMIC DNA]</scope>
    <source>
        <strain evidence="14 15">KG17-1</strain>
    </source>
</reference>
<dbReference type="InterPro" id="IPR003148">
    <property type="entry name" value="RCK_N"/>
</dbReference>
<proteinExistence type="inferred from homology"/>
<feature type="region of interest" description="Disordered" evidence="11">
    <location>
        <begin position="574"/>
        <end position="593"/>
    </location>
</feature>
<dbReference type="PANTHER" id="PTHR46157:SF8">
    <property type="entry name" value="GLUTATHIONE-REGULATED POTASSIUM-EFFLUX SYSTEM PROTEIN"/>
    <property type="match status" value="1"/>
</dbReference>
<dbReference type="InterPro" id="IPR004771">
    <property type="entry name" value="K/H_exchanger"/>
</dbReference>
<dbReference type="PANTHER" id="PTHR46157">
    <property type="entry name" value="K(+) EFFLUX ANTIPORTER 3, CHLOROPLASTIC"/>
    <property type="match status" value="1"/>
</dbReference>
<feature type="domain" description="RCK N-terminal" evidence="13">
    <location>
        <begin position="402"/>
        <end position="519"/>
    </location>
</feature>
<feature type="transmembrane region" description="Helical" evidence="12">
    <location>
        <begin position="59"/>
        <end position="78"/>
    </location>
</feature>
<comment type="subcellular location">
    <subcellularLocation>
        <location evidence="1">Membrane</location>
        <topology evidence="1">Multi-pass membrane protein</topology>
    </subcellularLocation>
</comment>
<evidence type="ECO:0000256" key="7">
    <source>
        <dbReference type="ARBA" id="ARBA00022958"/>
    </source>
</evidence>
<name>A0ABS9WDX8_9PROT</name>
<evidence type="ECO:0000256" key="8">
    <source>
        <dbReference type="ARBA" id="ARBA00022989"/>
    </source>
</evidence>
<protein>
    <submittedName>
        <fullName evidence="14">Monovalent cation:proton antiporter-2 (CPA2) family protein</fullName>
    </submittedName>
</protein>
<dbReference type="PROSITE" id="PS51201">
    <property type="entry name" value="RCK_N"/>
    <property type="match status" value="1"/>
</dbReference>
<feature type="transmembrane region" description="Helical" evidence="12">
    <location>
        <begin position="328"/>
        <end position="349"/>
    </location>
</feature>
<evidence type="ECO:0000256" key="11">
    <source>
        <dbReference type="SAM" id="MobiDB-lite"/>
    </source>
</evidence>
<dbReference type="Proteomes" id="UP001201985">
    <property type="component" value="Unassembled WGS sequence"/>
</dbReference>
<feature type="transmembrane region" description="Helical" evidence="12">
    <location>
        <begin position="119"/>
        <end position="139"/>
    </location>
</feature>
<keyword evidence="15" id="KW-1185">Reference proteome</keyword>
<feature type="transmembrane region" description="Helical" evidence="12">
    <location>
        <begin position="361"/>
        <end position="379"/>
    </location>
</feature>
<accession>A0ABS9WDX8</accession>
<evidence type="ECO:0000256" key="5">
    <source>
        <dbReference type="ARBA" id="ARBA00022538"/>
    </source>
</evidence>
<keyword evidence="8 12" id="KW-1133">Transmembrane helix</keyword>
<organism evidence="14 15">
    <name type="scientific">Teichococcus vastitatis</name>
    <dbReference type="NCBI Taxonomy" id="2307076"/>
    <lineage>
        <taxon>Bacteria</taxon>
        <taxon>Pseudomonadati</taxon>
        <taxon>Pseudomonadota</taxon>
        <taxon>Alphaproteobacteria</taxon>
        <taxon>Acetobacterales</taxon>
        <taxon>Roseomonadaceae</taxon>
        <taxon>Roseomonas</taxon>
    </lineage>
</organism>
<dbReference type="InterPro" id="IPR038770">
    <property type="entry name" value="Na+/solute_symporter_sf"/>
</dbReference>
<dbReference type="RefSeq" id="WP_120007301.1">
    <property type="nucleotide sequence ID" value="NZ_JALBUU010000125.1"/>
</dbReference>
<evidence type="ECO:0000256" key="1">
    <source>
        <dbReference type="ARBA" id="ARBA00004141"/>
    </source>
</evidence>
<keyword evidence="6 12" id="KW-0812">Transmembrane</keyword>
<feature type="transmembrane region" description="Helical" evidence="12">
    <location>
        <begin position="228"/>
        <end position="252"/>
    </location>
</feature>
<dbReference type="Pfam" id="PF02254">
    <property type="entry name" value="TrkA_N"/>
    <property type="match status" value="1"/>
</dbReference>
<dbReference type="EMBL" id="JALBUU010000125">
    <property type="protein sequence ID" value="MCI0756849.1"/>
    <property type="molecule type" value="Genomic_DNA"/>
</dbReference>
<dbReference type="InterPro" id="IPR036291">
    <property type="entry name" value="NAD(P)-bd_dom_sf"/>
</dbReference>
<sequence>MEEAHHAPPLLEPMVLLAAAVLAVPLFKRLGLGSVLGYIAAGVAIGPFVLGLFATSGRVAGVAELGIVLLLFIIGLELNLRRLWALRRDIFGLGTAQMLVCGGLLSLGLAYGLGWSVPAALVAGLGLALSSTALVLPLLEDSGEVEAAHGRTAFAMLLLQDLAIVPLLALVAFLSPFAPEHEGSPWQAAALALGAVAAVVLAGRFLLNPFFGLLARSGAREIMTAAALLVVLGAAGLMAIAGLSMAMGAFLAGVLLAESNYRHELEADIEPFRGLLLGLFFLSVGMGLDLGVIAARWPVLLAGVVVLVVVKLLAVHALARLFGHPATVALRAGLLLAQGGEFGFVLYTAAAAAGVLSAEQASLLVALVTLSMATTPLLIRFGPAILRRCGQDIPDEDYAGADGAVLMIGFGRFGQLVAQVLLRQGVSLTLLDSDVRRIEEAARFGARVFYGDGTRLDVLRAAGAEKVRMILVCTHRPEATTRIVQVVREAFPELPCIARAYDRPHALQLLAAGADEVVRETLESALALGREALVGLGVPRDTAELVEQEIRRLDRERFKAQRLHGAVTPADLFAMHPEPLTPPRAKAKAPPAE</sequence>
<feature type="transmembrane region" description="Helical" evidence="12">
    <location>
        <begin position="299"/>
        <end position="322"/>
    </location>
</feature>
<dbReference type="NCBIfam" id="TIGR00932">
    <property type="entry name" value="2a37"/>
    <property type="match status" value="1"/>
</dbReference>
<evidence type="ECO:0000256" key="9">
    <source>
        <dbReference type="ARBA" id="ARBA00023065"/>
    </source>
</evidence>
<evidence type="ECO:0000256" key="3">
    <source>
        <dbReference type="ARBA" id="ARBA00022448"/>
    </source>
</evidence>
<keyword evidence="4" id="KW-0050">Antiport</keyword>
<evidence type="ECO:0000313" key="14">
    <source>
        <dbReference type="EMBL" id="MCI0756849.1"/>
    </source>
</evidence>
<evidence type="ECO:0000256" key="2">
    <source>
        <dbReference type="ARBA" id="ARBA00005551"/>
    </source>
</evidence>
<feature type="transmembrane region" description="Helical" evidence="12">
    <location>
        <begin position="90"/>
        <end position="113"/>
    </location>
</feature>
<comment type="similarity">
    <text evidence="2">Belongs to the monovalent cation:proton antiporter 2 (CPA2) transporter (TC 2.A.37) family.</text>
</comment>
<keyword evidence="3" id="KW-0813">Transport</keyword>
<feature type="transmembrane region" description="Helical" evidence="12">
    <location>
        <begin position="34"/>
        <end position="53"/>
    </location>
</feature>
<gene>
    <name evidence="14" type="ORF">MON41_24750</name>
</gene>
<keyword evidence="9" id="KW-0406">Ion transport</keyword>
<keyword evidence="7" id="KW-0630">Potassium</keyword>
<dbReference type="Pfam" id="PF00999">
    <property type="entry name" value="Na_H_Exchanger"/>
    <property type="match status" value="1"/>
</dbReference>
<feature type="transmembrane region" description="Helical" evidence="12">
    <location>
        <begin position="6"/>
        <end position="27"/>
    </location>
</feature>
<feature type="transmembrane region" description="Helical" evidence="12">
    <location>
        <begin position="272"/>
        <end position="292"/>
    </location>
</feature>
<feature type="transmembrane region" description="Helical" evidence="12">
    <location>
        <begin position="151"/>
        <end position="174"/>
    </location>
</feature>
<dbReference type="Gene3D" id="1.20.1530.20">
    <property type="match status" value="1"/>
</dbReference>
<keyword evidence="5" id="KW-0633">Potassium transport</keyword>
<keyword evidence="10 12" id="KW-0472">Membrane</keyword>
<dbReference type="SUPFAM" id="SSF51735">
    <property type="entry name" value="NAD(P)-binding Rossmann-fold domains"/>
    <property type="match status" value="1"/>
</dbReference>